<dbReference type="Pfam" id="PF01730">
    <property type="entry name" value="UreF"/>
    <property type="match status" value="1"/>
</dbReference>
<dbReference type="InterPro" id="IPR038277">
    <property type="entry name" value="UreF_sf"/>
</dbReference>
<protein>
    <recommendedName>
        <fullName evidence="3">Urease accessory protein UreF</fullName>
    </recommendedName>
</protein>
<dbReference type="PANTHER" id="PTHR33620:SF1">
    <property type="entry name" value="UREASE ACCESSORY PROTEIN F"/>
    <property type="match status" value="1"/>
</dbReference>
<comment type="function">
    <text evidence="3">Required for maturation of urease via the functional incorporation of the urease nickel metallocenter.</text>
</comment>
<evidence type="ECO:0000256" key="2">
    <source>
        <dbReference type="ARBA" id="ARBA00023186"/>
    </source>
</evidence>
<comment type="subcellular location">
    <subcellularLocation>
        <location evidence="3">Cytoplasm</location>
    </subcellularLocation>
</comment>
<keyword evidence="1 3" id="KW-0996">Nickel insertion</keyword>
<reference evidence="4 5" key="1">
    <citation type="submission" date="2019-04" db="EMBL/GenBank/DDBJ databases">
        <title>Phreatobacter aquaticus sp. nov.</title>
        <authorList>
            <person name="Choi A."/>
        </authorList>
    </citation>
    <scope>NUCLEOTIDE SEQUENCE [LARGE SCALE GENOMIC DNA]</scope>
    <source>
        <strain evidence="4 5">KCTC 52518</strain>
    </source>
</reference>
<dbReference type="AlphaFoldDB" id="A0A4D7BM55"/>
<evidence type="ECO:0000313" key="5">
    <source>
        <dbReference type="Proteomes" id="UP000298781"/>
    </source>
</evidence>
<evidence type="ECO:0000313" key="4">
    <source>
        <dbReference type="EMBL" id="QCI68772.1"/>
    </source>
</evidence>
<evidence type="ECO:0000256" key="3">
    <source>
        <dbReference type="HAMAP-Rule" id="MF_01385"/>
    </source>
</evidence>
<dbReference type="InterPro" id="IPR002639">
    <property type="entry name" value="UreF"/>
</dbReference>
<evidence type="ECO:0000256" key="1">
    <source>
        <dbReference type="ARBA" id="ARBA00022988"/>
    </source>
</evidence>
<dbReference type="Gene3D" id="1.10.4190.10">
    <property type="entry name" value="Urease accessory protein UreF"/>
    <property type="match status" value="1"/>
</dbReference>
<keyword evidence="3" id="KW-0963">Cytoplasm</keyword>
<keyword evidence="5" id="KW-1185">Reference proteome</keyword>
<dbReference type="PIRSF" id="PIRSF009467">
    <property type="entry name" value="Ureas_acces_UreF"/>
    <property type="match status" value="1"/>
</dbReference>
<sequence length="261" mass="27484">MTTSMAMTMITSVITEITSMIMDIVTATTTSMAEPFRPAALYRLLAWMSPSYPVGAFSYSHGLEWAVETGDITSAATLVDWLDLVIGAGSGLADATFFVHAHRATLAGDRQALAEVAELALAFQPSRERRLETTAQGNAFMLAAEAAWPADGLALIRAAWGDAVAYPVAAGCATAAHGIDETVALHAFLHAVTANLVSAAVRLVPLGQTDGQRVLAALEPLVEATAGLAAQTALDDIGGHALRSDIASMRHETQYTRLFRS</sequence>
<proteinExistence type="inferred from homology"/>
<dbReference type="OrthoDB" id="9798772at2"/>
<comment type="subunit">
    <text evidence="3">UreD, UreF and UreG form a complex that acts as a GTP-hydrolysis-dependent molecular chaperone, activating the urease apoprotein by helping to assemble the nickel containing metallocenter of UreC. The UreE protein probably delivers the nickel.</text>
</comment>
<dbReference type="HAMAP" id="MF_01385">
    <property type="entry name" value="UreF"/>
    <property type="match status" value="1"/>
</dbReference>
<dbReference type="EMBL" id="CP039690">
    <property type="protein sequence ID" value="QCI68772.1"/>
    <property type="molecule type" value="Genomic_DNA"/>
</dbReference>
<name>A0A4D7BM55_9HYPH</name>
<dbReference type="GO" id="GO:0016151">
    <property type="term" value="F:nickel cation binding"/>
    <property type="evidence" value="ECO:0007669"/>
    <property type="project" value="UniProtKB-UniRule"/>
</dbReference>
<dbReference type="KEGG" id="pstg:E8M01_33790"/>
<gene>
    <name evidence="3" type="primary">ureF</name>
    <name evidence="4" type="ORF">E8M01_33790</name>
</gene>
<dbReference type="PANTHER" id="PTHR33620">
    <property type="entry name" value="UREASE ACCESSORY PROTEIN F"/>
    <property type="match status" value="1"/>
</dbReference>
<accession>A0A4D7BM55</accession>
<dbReference type="GO" id="GO:0005737">
    <property type="term" value="C:cytoplasm"/>
    <property type="evidence" value="ECO:0007669"/>
    <property type="project" value="UniProtKB-SubCell"/>
</dbReference>
<dbReference type="Proteomes" id="UP000298781">
    <property type="component" value="Chromosome"/>
</dbReference>
<organism evidence="4 5">
    <name type="scientific">Phreatobacter stygius</name>
    <dbReference type="NCBI Taxonomy" id="1940610"/>
    <lineage>
        <taxon>Bacteria</taxon>
        <taxon>Pseudomonadati</taxon>
        <taxon>Pseudomonadota</taxon>
        <taxon>Alphaproteobacteria</taxon>
        <taxon>Hyphomicrobiales</taxon>
        <taxon>Phreatobacteraceae</taxon>
        <taxon>Phreatobacter</taxon>
    </lineage>
</organism>
<keyword evidence="2 3" id="KW-0143">Chaperone</keyword>
<comment type="similarity">
    <text evidence="3">Belongs to the UreF family.</text>
</comment>